<feature type="compositionally biased region" description="Polar residues" evidence="1">
    <location>
        <begin position="698"/>
        <end position="717"/>
    </location>
</feature>
<feature type="compositionally biased region" description="Basic and acidic residues" evidence="1">
    <location>
        <begin position="311"/>
        <end position="324"/>
    </location>
</feature>
<comment type="caution">
    <text evidence="2">The sequence shown here is derived from an EMBL/GenBank/DDBJ whole genome shotgun (WGS) entry which is preliminary data.</text>
</comment>
<feature type="compositionally biased region" description="Polar residues" evidence="1">
    <location>
        <begin position="349"/>
        <end position="359"/>
    </location>
</feature>
<feature type="region of interest" description="Disordered" evidence="1">
    <location>
        <begin position="201"/>
        <end position="225"/>
    </location>
</feature>
<feature type="region of interest" description="Disordered" evidence="1">
    <location>
        <begin position="639"/>
        <end position="679"/>
    </location>
</feature>
<feature type="compositionally biased region" description="Polar residues" evidence="1">
    <location>
        <begin position="645"/>
        <end position="655"/>
    </location>
</feature>
<feature type="compositionally biased region" description="Basic residues" evidence="1">
    <location>
        <begin position="58"/>
        <end position="71"/>
    </location>
</feature>
<feature type="region of interest" description="Disordered" evidence="1">
    <location>
        <begin position="698"/>
        <end position="726"/>
    </location>
</feature>
<feature type="compositionally biased region" description="Basic residues" evidence="1">
    <location>
        <begin position="325"/>
        <end position="346"/>
    </location>
</feature>
<dbReference type="EMBL" id="JAPFFF010000006">
    <property type="protein sequence ID" value="KAK8887776.1"/>
    <property type="molecule type" value="Genomic_DNA"/>
</dbReference>
<sequence length="902" mass="105775">MSSRSEKTIRQIRQILQSSQDFERSERELSQNSPFSCYLTPRANLYNQYPLRTPLTRKSPKKSPKKRKTRKNLSDFNSRPFLFNNSNRIYHQLSNSAKKAFLPGYNLQSTSVQTSLGLILDQSDSDPITAKQNEIMSFINIGDNLILKRFFNRWRQRWFFKTAYNVHKLIQTNGSHSIKRQLRRTSHTNDSQFREGREMINYDSRRKEEYNDQNQHKSRRRHRNHTNLVAKRNSIPTTVRNRLTQTQIQNRNGYNDENGYNSIFDFDDEYEYYEYDDNDDTRQNCHAYHHMHTQTRTDSFIEDESDGYEYENNRKNDKISDRNKLSQKVHQSSRQKMSKTAQNRRHQSVDQNNRRSTSNIDHRHHNSVNNDDDEYDDFSMQNDRSNRNSKMKSQLKDDQNLSDYSSTSLLVNPMEQIKKSRRESARKDSYFAQTSTTNNRHNSRRNSPSKNNQNDESTENQNYSDFSNALTFGNSKQQRTNKANNSSKDARRSSPPKNQSTRKTKSNQNLSFDASNDSYDDSLLHFDLPKTSKGTRNNSSMIPSKENRQNEPQKQMKNSPIKGQFNNNTKELLNMSESSNLSIDDIDTNLQQSKQSKSNSKRDSSIATKDNHHSSRSLTSKNQINVDTRLDQNNYFDYSEGSFEDNLTQSKQSKTATRKDTEKSHHSHRNSLTSNKQNINIQINHNYSDYSNASFNDNSIHTSSKTTKNSLSQNQNIESHKQSQKQFKISNKNYSQENINLSDKMNQSDEENNYNYSKTENDTNKFNSKSQYEKSKINTTEVNSKTFSPIKTPANFDDIVSQIIPDLDEFIEKYHPRSSRWSLENESDAEFKTIVEKSRFYQQKYSHISLDDYRGELIPVNTDLTYISSLMNKKYDSSLPELHEFDHDMTQGNIPPPLYLNK</sequence>
<keyword evidence="3" id="KW-1185">Reference proteome</keyword>
<proteinExistence type="predicted"/>
<feature type="compositionally biased region" description="Low complexity" evidence="1">
    <location>
        <begin position="434"/>
        <end position="454"/>
    </location>
</feature>
<feature type="compositionally biased region" description="Basic and acidic residues" evidence="1">
    <location>
        <begin position="600"/>
        <end position="613"/>
    </location>
</feature>
<name>A0ABR2KA45_9EUKA</name>
<feature type="compositionally biased region" description="Polar residues" evidence="1">
    <location>
        <begin position="753"/>
        <end position="770"/>
    </location>
</feature>
<evidence type="ECO:0000313" key="2">
    <source>
        <dbReference type="EMBL" id="KAK8887776.1"/>
    </source>
</evidence>
<feature type="region of interest" description="Disordered" evidence="1">
    <location>
        <begin position="591"/>
        <end position="626"/>
    </location>
</feature>
<protein>
    <submittedName>
        <fullName evidence="2">Uncharacterized protein</fullName>
    </submittedName>
</protein>
<feature type="compositionally biased region" description="Polar residues" evidence="1">
    <location>
        <begin position="506"/>
        <end position="517"/>
    </location>
</feature>
<feature type="region of interest" description="Disordered" evidence="1">
    <location>
        <begin position="50"/>
        <end position="71"/>
    </location>
</feature>
<gene>
    <name evidence="2" type="ORF">M9Y10_038833</name>
</gene>
<feature type="region of interest" description="Disordered" evidence="1">
    <location>
        <begin position="310"/>
        <end position="566"/>
    </location>
</feature>
<feature type="compositionally biased region" description="Polar residues" evidence="1">
    <location>
        <begin position="616"/>
        <end position="626"/>
    </location>
</feature>
<organism evidence="2 3">
    <name type="scientific">Tritrichomonas musculus</name>
    <dbReference type="NCBI Taxonomy" id="1915356"/>
    <lineage>
        <taxon>Eukaryota</taxon>
        <taxon>Metamonada</taxon>
        <taxon>Parabasalia</taxon>
        <taxon>Tritrichomonadida</taxon>
        <taxon>Tritrichomonadidae</taxon>
        <taxon>Tritrichomonas</taxon>
    </lineage>
</organism>
<feature type="compositionally biased region" description="Polar residues" evidence="1">
    <location>
        <begin position="459"/>
        <end position="487"/>
    </location>
</feature>
<evidence type="ECO:0000313" key="3">
    <source>
        <dbReference type="Proteomes" id="UP001470230"/>
    </source>
</evidence>
<feature type="compositionally biased region" description="Polar residues" evidence="1">
    <location>
        <begin position="401"/>
        <end position="410"/>
    </location>
</feature>
<feature type="region of interest" description="Disordered" evidence="1">
    <location>
        <begin position="738"/>
        <end position="772"/>
    </location>
</feature>
<reference evidence="2 3" key="1">
    <citation type="submission" date="2024-04" db="EMBL/GenBank/DDBJ databases">
        <title>Tritrichomonas musculus Genome.</title>
        <authorList>
            <person name="Alves-Ferreira E."/>
            <person name="Grigg M."/>
            <person name="Lorenzi H."/>
            <person name="Galac M."/>
        </authorList>
    </citation>
    <scope>NUCLEOTIDE SEQUENCE [LARGE SCALE GENOMIC DNA]</scope>
    <source>
        <strain evidence="2 3">EAF2021</strain>
    </source>
</reference>
<feature type="compositionally biased region" description="Basic residues" evidence="1">
    <location>
        <begin position="216"/>
        <end position="225"/>
    </location>
</feature>
<accession>A0ABR2KA45</accession>
<evidence type="ECO:0000256" key="1">
    <source>
        <dbReference type="SAM" id="MobiDB-lite"/>
    </source>
</evidence>
<feature type="compositionally biased region" description="Basic and acidic residues" evidence="1">
    <location>
        <begin position="416"/>
        <end position="429"/>
    </location>
</feature>
<feature type="compositionally biased region" description="Polar residues" evidence="1">
    <location>
        <begin position="532"/>
        <end position="542"/>
    </location>
</feature>
<feature type="compositionally biased region" description="Basic and acidic residues" evidence="1">
    <location>
        <begin position="201"/>
        <end position="210"/>
    </location>
</feature>
<dbReference type="Proteomes" id="UP001470230">
    <property type="component" value="Unassembled WGS sequence"/>
</dbReference>